<name>A0A5K7S4Q8_9BACT</name>
<gene>
    <name evidence="2" type="ORF">AQPE_0628</name>
</gene>
<evidence type="ECO:0008006" key="4">
    <source>
        <dbReference type="Google" id="ProtNLM"/>
    </source>
</evidence>
<evidence type="ECO:0000256" key="1">
    <source>
        <dbReference type="SAM" id="SignalP"/>
    </source>
</evidence>
<dbReference type="InterPro" id="IPR046495">
    <property type="entry name" value="DUF6588"/>
</dbReference>
<proteinExistence type="predicted"/>
<feature type="chain" id="PRO_5024449463" description="Outer membrane protein" evidence="1">
    <location>
        <begin position="22"/>
        <end position="349"/>
    </location>
</feature>
<reference evidence="2" key="1">
    <citation type="journal article" date="2020" name="Int. J. Syst. Evol. Microbiol.">
        <title>Aquipluma nitroreducens gen. nov. sp. nov., a novel facultatively anaerobic bacterium isolated from a freshwater lake.</title>
        <authorList>
            <person name="Watanabe M."/>
            <person name="Kojima H."/>
            <person name="Fukui M."/>
        </authorList>
    </citation>
    <scope>NUCLEOTIDE SEQUENCE</scope>
    <source>
        <strain evidence="2">MeG22</strain>
    </source>
</reference>
<organism evidence="2 3">
    <name type="scientific">Aquipluma nitroreducens</name>
    <dbReference type="NCBI Taxonomy" id="2010828"/>
    <lineage>
        <taxon>Bacteria</taxon>
        <taxon>Pseudomonadati</taxon>
        <taxon>Bacteroidota</taxon>
        <taxon>Bacteroidia</taxon>
        <taxon>Marinilabiliales</taxon>
        <taxon>Prolixibacteraceae</taxon>
        <taxon>Aquipluma</taxon>
    </lineage>
</organism>
<evidence type="ECO:0000313" key="3">
    <source>
        <dbReference type="Proteomes" id="UP001193389"/>
    </source>
</evidence>
<dbReference type="EMBL" id="AP018694">
    <property type="protein sequence ID" value="BBE16489.1"/>
    <property type="molecule type" value="Genomic_DNA"/>
</dbReference>
<keyword evidence="3" id="KW-1185">Reference proteome</keyword>
<accession>A0A5K7S4Q8</accession>
<dbReference type="Pfam" id="PF20230">
    <property type="entry name" value="DUF6588"/>
    <property type="match status" value="1"/>
</dbReference>
<feature type="signal peptide" evidence="1">
    <location>
        <begin position="1"/>
        <end position="21"/>
    </location>
</feature>
<dbReference type="KEGG" id="anf:AQPE_0628"/>
<dbReference type="Proteomes" id="UP001193389">
    <property type="component" value="Chromosome"/>
</dbReference>
<evidence type="ECO:0000313" key="2">
    <source>
        <dbReference type="EMBL" id="BBE16489.1"/>
    </source>
</evidence>
<protein>
    <recommendedName>
        <fullName evidence="4">Outer membrane protein</fullName>
    </recommendedName>
</protein>
<sequence length="349" mass="38118">MFMKKMILLFCAGFIFLTAYSQTDVIQVLKAGKKDANVLAMAYLNPYAMALGDGLNNGWYNTAKTHKQFGFDFNFSVSAIQVPKSETTFDLNLLGLTNLSPENAANHIAPTVAGTDQVGPRVIVKDDEGNTISSFNTPNGLGLDVVPVPMAQIGFGLLPHTDVIGRFVPKLKYDNNGDEMKIGFWGLGVKHNFKEWIPVIKSLPFDASVFASYSEMNAQSEIKIRPGDFSDGDVRLTADNATNQILKFNTKTSKFGLILSKKIGILTVFGGIGHSKSETAINLFGKYKVETSTGELIFDLTDPIDLTFESKGICMDAGLRLKLAFFSLFGSVNKAEYTSYNAGVSFGFR</sequence>
<dbReference type="AlphaFoldDB" id="A0A5K7S4Q8"/>
<keyword evidence="1" id="KW-0732">Signal</keyword>